<dbReference type="GO" id="GO:0003735">
    <property type="term" value="F:structural constituent of ribosome"/>
    <property type="evidence" value="ECO:0007669"/>
    <property type="project" value="TreeGrafter"/>
</dbReference>
<gene>
    <name evidence="6" type="ORF">Poli38472_003685</name>
</gene>
<dbReference type="GO" id="GO:0097367">
    <property type="term" value="F:carbohydrate derivative binding"/>
    <property type="evidence" value="ECO:0007669"/>
    <property type="project" value="InterPro"/>
</dbReference>
<dbReference type="AlphaFoldDB" id="A0A8K1CMB3"/>
<dbReference type="InterPro" id="IPR001347">
    <property type="entry name" value="SIS_dom"/>
</dbReference>
<comment type="caution">
    <text evidence="6">The sequence shown here is derived from an EMBL/GenBank/DDBJ whole genome shotgun (WGS) entry which is preliminary data.</text>
</comment>
<dbReference type="InterPro" id="IPR036227">
    <property type="entry name" value="Ribosomal_uL15/eL18_sf"/>
</dbReference>
<evidence type="ECO:0000313" key="7">
    <source>
        <dbReference type="Proteomes" id="UP000794436"/>
    </source>
</evidence>
<evidence type="ECO:0000256" key="2">
    <source>
        <dbReference type="ARBA" id="ARBA00022980"/>
    </source>
</evidence>
<evidence type="ECO:0000256" key="1">
    <source>
        <dbReference type="ARBA" id="ARBA00007320"/>
    </source>
</evidence>
<dbReference type="PROSITE" id="PS51464">
    <property type="entry name" value="SIS"/>
    <property type="match status" value="1"/>
</dbReference>
<dbReference type="GO" id="GO:1901135">
    <property type="term" value="P:carbohydrate derivative metabolic process"/>
    <property type="evidence" value="ECO:0007669"/>
    <property type="project" value="InterPro"/>
</dbReference>
<feature type="compositionally biased region" description="Basic residues" evidence="4">
    <location>
        <begin position="35"/>
        <end position="44"/>
    </location>
</feature>
<evidence type="ECO:0000256" key="3">
    <source>
        <dbReference type="ARBA" id="ARBA00023274"/>
    </source>
</evidence>
<reference evidence="6" key="1">
    <citation type="submission" date="2019-03" db="EMBL/GenBank/DDBJ databases">
        <title>Long read genome sequence of the mycoparasitic Pythium oligandrum ATCC 38472 isolated from sugarbeet rhizosphere.</title>
        <authorList>
            <person name="Gaulin E."/>
        </authorList>
    </citation>
    <scope>NUCLEOTIDE SEQUENCE</scope>
    <source>
        <strain evidence="6">ATCC 38472_TT</strain>
    </source>
</reference>
<dbReference type="SUPFAM" id="SSF52080">
    <property type="entry name" value="Ribosomal proteins L15p and L18e"/>
    <property type="match status" value="1"/>
</dbReference>
<dbReference type="OrthoDB" id="61900at2759"/>
<dbReference type="PANTHER" id="PTHR11721">
    <property type="entry name" value="60S RIBOSOMAL PROTEIN L27A"/>
    <property type="match status" value="1"/>
</dbReference>
<organism evidence="6 7">
    <name type="scientific">Pythium oligandrum</name>
    <name type="common">Mycoparasitic fungus</name>
    <dbReference type="NCBI Taxonomy" id="41045"/>
    <lineage>
        <taxon>Eukaryota</taxon>
        <taxon>Sar</taxon>
        <taxon>Stramenopiles</taxon>
        <taxon>Oomycota</taxon>
        <taxon>Peronosporomycetes</taxon>
        <taxon>Pythiales</taxon>
        <taxon>Pythiaceae</taxon>
        <taxon>Pythium</taxon>
    </lineage>
</organism>
<dbReference type="Gene3D" id="3.40.50.10490">
    <property type="entry name" value="Glucose-6-phosphate isomerase like protein, domain 1"/>
    <property type="match status" value="1"/>
</dbReference>
<dbReference type="EMBL" id="SPLM01000036">
    <property type="protein sequence ID" value="TMW65920.1"/>
    <property type="molecule type" value="Genomic_DNA"/>
</dbReference>
<dbReference type="GO" id="GO:0022625">
    <property type="term" value="C:cytosolic large ribosomal subunit"/>
    <property type="evidence" value="ECO:0007669"/>
    <property type="project" value="TreeGrafter"/>
</dbReference>
<keyword evidence="3" id="KW-0687">Ribonucleoprotein</keyword>
<proteinExistence type="inferred from homology"/>
<dbReference type="FunFam" id="3.100.10.10:FF:000002">
    <property type="entry name" value="60S ribosomal protein L27a"/>
    <property type="match status" value="1"/>
</dbReference>
<evidence type="ECO:0000259" key="5">
    <source>
        <dbReference type="PROSITE" id="PS51464"/>
    </source>
</evidence>
<dbReference type="InterPro" id="IPR046348">
    <property type="entry name" value="SIS_dom_sf"/>
</dbReference>
<protein>
    <recommendedName>
        <fullName evidence="5">SIS domain-containing protein</fullName>
    </recommendedName>
</protein>
<dbReference type="Proteomes" id="UP000794436">
    <property type="component" value="Unassembled WGS sequence"/>
</dbReference>
<dbReference type="SUPFAM" id="SSF53697">
    <property type="entry name" value="SIS domain"/>
    <property type="match status" value="1"/>
</dbReference>
<comment type="similarity">
    <text evidence="1">Belongs to the universal ribosomal protein uL15 family.</text>
</comment>
<dbReference type="Pfam" id="PF00828">
    <property type="entry name" value="Ribosomal_L27A"/>
    <property type="match status" value="1"/>
</dbReference>
<accession>A0A8K1CMB3</accession>
<dbReference type="Gene3D" id="3.100.10.10">
    <property type="match status" value="1"/>
</dbReference>
<name>A0A8K1CMB3_PYTOL</name>
<evidence type="ECO:0000313" key="6">
    <source>
        <dbReference type="EMBL" id="TMW65920.1"/>
    </source>
</evidence>
<dbReference type="InterPro" id="IPR021131">
    <property type="entry name" value="Ribosomal_uL15/eL18"/>
</dbReference>
<feature type="domain" description="SIS" evidence="5">
    <location>
        <begin position="187"/>
        <end position="331"/>
    </location>
</feature>
<keyword evidence="2" id="KW-0689">Ribosomal protein</keyword>
<feature type="region of interest" description="Disordered" evidence="4">
    <location>
        <begin position="22"/>
        <end position="49"/>
    </location>
</feature>
<dbReference type="Pfam" id="PF01380">
    <property type="entry name" value="SIS"/>
    <property type="match status" value="1"/>
</dbReference>
<dbReference type="PANTHER" id="PTHR11721:SF3">
    <property type="entry name" value="LARGE RIBOSOMAL SUBUNIT PROTEIN UL15"/>
    <property type="match status" value="1"/>
</dbReference>
<sequence length="1225" mass="137339">MLFVSCAPIAFSLALPSRFSKNRKKRGHVSAGHGRIGKHRKHPGGRGNAGGMHHHRILMDKFHPGYFGKVGMRQFHLLRNRDHCPTVNVERLWTLVSEKTKEQAEKSEDGKAPIIDVTKAGYFKVLGKGRLPNIPVIVKAKFFSQETNVRSNVQSLLGSIASDLQALEQLHSLFTTEPALQDAFDRVLQRLMTCHTENRCVFVTGIGKSGVVAQRLASTLSSISIRSQWTHGAEWSHGELGNIRQGDVVIVLSHSGDTPELASLPEHIQRAGGAVVAIVGREDTRLGRLSDSALIVPAEDRSACPVPSRSIVVQEAISNAIVEALIDSIDERASSFARNHPGVDEWTCHDHASEAKVASLWKSIQAHIERSYLLRRQLVPHSDPDPLSTIIAMDCLKKLPARLPAYQRVLDVIVLLLETALFLPSSSESFANQGTPAAQTRRRFYFEEHAALLAHKLEREARDRAEEQERLARATPIQQILKFLEELETEPDAGERDKFYLTLMRGYLRRFVRTALHAVLEYIYPDKPKKENENKSIFLSMWMARLSSDDLQNTLITLSQHHTSGFQTFLQENFDAMDKLLMEIPANASSESGGGPTRLFQMLIERHPTEFSAVLWQSPYLTAHIFQESQHLVARILEQNIILLSNVLQQRADVLLALLNHTLRDNATVVEEFMMNHPKAFSDLLLNRPAAIATAIKTYPTILADVIQTCRPTLASVLLATPSVLCQLLKATPELLAQTIREDMTLLPLAFSLVPQSLSDSLERHPEHFVDIANRKPALVSRLFAKYPDLLLEPLEANPSVFSNFLVYHRKILPDISDPNVNPDLLQFERKKYIDQEQQTEKRMWKYDGRLRVREKIKVQEELIGGSIRSVSVRTASPAPTSGSSGKTVVTGISNGATVIIPTPAQVIVEIAKIYVKMIAADALDGLKRCKRQNLPDFVLNLYIQELGFKSKAQTKLTSLLVGAKQFEQESLRVKWFLRLMNADANPIVITGSSSFMLSTSSANLGYHPLSSAFYLLVLQFLLPIDQMQQILAEELFKPCLVSYERVREFLDESILIRMLPAREQRQQLLQSLCEREHLLHGTSASSGEIGASGARSSWSSGIPTMFHLDDVLEAFLIVWLQYQSRVREDWIVQFQIMNPDGSGVVSYRAFAELIRTKLSSIDDRGMMKIYNQCGEENDLGEYFLVAEDFALAVSILQEEDAIRTYMATTMVIPTEASDTGDEMA</sequence>
<keyword evidence="7" id="KW-1185">Reference proteome</keyword>
<evidence type="ECO:0000256" key="4">
    <source>
        <dbReference type="SAM" id="MobiDB-lite"/>
    </source>
</evidence>